<keyword evidence="3" id="KW-1185">Reference proteome</keyword>
<name>A0A133U9S4_9EURY</name>
<dbReference type="InterPro" id="IPR041049">
    <property type="entry name" value="DUF5615"/>
</dbReference>
<proteinExistence type="predicted"/>
<organism evidence="2 3">
    <name type="scientific">candidate division MSBL1 archaeon SCGC-AAA259A05</name>
    <dbReference type="NCBI Taxonomy" id="1698259"/>
    <lineage>
        <taxon>Archaea</taxon>
        <taxon>Methanobacteriati</taxon>
        <taxon>Methanobacteriota</taxon>
        <taxon>candidate division MSBL1</taxon>
    </lineage>
</organism>
<reference evidence="2 3" key="1">
    <citation type="journal article" date="2016" name="Sci. Rep.">
        <title>Metabolic traits of an uncultured archaeal lineage -MSBL1- from brine pools of the Red Sea.</title>
        <authorList>
            <person name="Mwirichia R."/>
            <person name="Alam I."/>
            <person name="Rashid M."/>
            <person name="Vinu M."/>
            <person name="Ba-Alawi W."/>
            <person name="Anthony Kamau A."/>
            <person name="Kamanda Ngugi D."/>
            <person name="Goker M."/>
            <person name="Klenk H.P."/>
            <person name="Bajic V."/>
            <person name="Stingl U."/>
        </authorList>
    </citation>
    <scope>NUCLEOTIDE SEQUENCE [LARGE SCALE GENOMIC DNA]</scope>
    <source>
        <strain evidence="2">SCGC-AAA259A05</strain>
    </source>
</reference>
<feature type="domain" description="DUF5615" evidence="1">
    <location>
        <begin position="5"/>
        <end position="63"/>
    </location>
</feature>
<dbReference type="Pfam" id="PF18480">
    <property type="entry name" value="DUF5615"/>
    <property type="match status" value="1"/>
</dbReference>
<accession>A0A133U9S4</accession>
<evidence type="ECO:0000259" key="1">
    <source>
        <dbReference type="Pfam" id="PF18480"/>
    </source>
</evidence>
<protein>
    <recommendedName>
        <fullName evidence="1">DUF5615 domain-containing protein</fullName>
    </recommendedName>
</protein>
<dbReference type="EMBL" id="LHXJ01000030">
    <property type="protein sequence ID" value="KXA90941.1"/>
    <property type="molecule type" value="Genomic_DNA"/>
</dbReference>
<gene>
    <name evidence="2" type="ORF">AKJ57_03115</name>
</gene>
<comment type="caution">
    <text evidence="2">The sequence shown here is derived from an EMBL/GenBank/DDBJ whole genome shotgun (WGS) entry which is preliminary data.</text>
</comment>
<sequence>MMSEKILVDINVPREVCERLGEIGYEAVYLADILPDDVDDEKILEWMESTHTPILTRDKEFPENGMNLKITIDSESSVKLTRKALRKLMSRQIFPDPLLGSWGAGLKGS</sequence>
<dbReference type="AlphaFoldDB" id="A0A133U9S4"/>
<evidence type="ECO:0000313" key="2">
    <source>
        <dbReference type="EMBL" id="KXA90941.1"/>
    </source>
</evidence>
<dbReference type="Proteomes" id="UP000070163">
    <property type="component" value="Unassembled WGS sequence"/>
</dbReference>
<evidence type="ECO:0000313" key="3">
    <source>
        <dbReference type="Proteomes" id="UP000070163"/>
    </source>
</evidence>